<dbReference type="AlphaFoldDB" id="J4H5E9"/>
<evidence type="ECO:0000313" key="2">
    <source>
        <dbReference type="Proteomes" id="UP000006352"/>
    </source>
</evidence>
<organism evidence="1 2">
    <name type="scientific">Fibroporia radiculosa</name>
    <dbReference type="NCBI Taxonomy" id="599839"/>
    <lineage>
        <taxon>Eukaryota</taxon>
        <taxon>Fungi</taxon>
        <taxon>Dikarya</taxon>
        <taxon>Basidiomycota</taxon>
        <taxon>Agaricomycotina</taxon>
        <taxon>Agaricomycetes</taxon>
        <taxon>Polyporales</taxon>
        <taxon>Fibroporiaceae</taxon>
        <taxon>Fibroporia</taxon>
    </lineage>
</organism>
<accession>J4H5E9</accession>
<keyword evidence="2" id="KW-1185">Reference proteome</keyword>
<sequence length="277" mass="30737">MSVTLARFLLPSSSSPRASLTKSVLLWGKHFLPGAVRVEPYKIHVYGPGDILRSGKKTKALAPSGLEADFCPKIEEVLGQLQIPCGLLLTHEYPVGTTEPMGFNNDLRSAFLAVAKNKDAYVRFLPVLTRFVGKCDYPDFQDDFSGTSESVVPFTTAHVDALLAALEAEPHVFRVSNGETSKKQMRNPTRRMVNVRKAEHWTASMQNVPFYSANVKTQVMLLGDGTRKRAQSIPEVKLVRGEKTACICLTQWSLSRKRPTQLMTVRKGRDLAADEES</sequence>
<dbReference type="HOGENOM" id="CLU_1004857_0_0_1"/>
<name>J4H5E9_9APHY</name>
<dbReference type="Proteomes" id="UP000006352">
    <property type="component" value="Unassembled WGS sequence"/>
</dbReference>
<dbReference type="EMBL" id="HE797417">
    <property type="protein sequence ID" value="CCM06619.1"/>
    <property type="molecule type" value="Genomic_DNA"/>
</dbReference>
<dbReference type="GeneID" id="24101519"/>
<dbReference type="OrthoDB" id="3058546at2759"/>
<dbReference type="RefSeq" id="XP_012185902.1">
    <property type="nucleotide sequence ID" value="XM_012330512.1"/>
</dbReference>
<evidence type="ECO:0000313" key="1">
    <source>
        <dbReference type="EMBL" id="CCM06619.1"/>
    </source>
</evidence>
<proteinExistence type="predicted"/>
<reference evidence="1 2" key="1">
    <citation type="journal article" date="2012" name="Appl. Environ. Microbiol.">
        <title>Short-read sequencing for genomic analysis of the brown rot fungus Fibroporia radiculosa.</title>
        <authorList>
            <person name="Tang J.D."/>
            <person name="Perkins A.D."/>
            <person name="Sonstegard T.S."/>
            <person name="Schroeder S.G."/>
            <person name="Burgess S.C."/>
            <person name="Diehl S.V."/>
        </authorList>
    </citation>
    <scope>NUCLEOTIDE SEQUENCE [LARGE SCALE GENOMIC DNA]</scope>
    <source>
        <strain evidence="1 2">TFFH 294</strain>
    </source>
</reference>
<gene>
    <name evidence="1" type="ORF">FIBRA_08898</name>
</gene>
<dbReference type="InParanoid" id="J4H5E9"/>
<protein>
    <submittedName>
        <fullName evidence="1">Uncharacterized protein</fullName>
    </submittedName>
</protein>